<dbReference type="GO" id="GO:0003676">
    <property type="term" value="F:nucleic acid binding"/>
    <property type="evidence" value="ECO:0007669"/>
    <property type="project" value="InterPro"/>
</dbReference>
<evidence type="ECO:0000256" key="4">
    <source>
        <dbReference type="ARBA" id="ARBA00022741"/>
    </source>
</evidence>
<dbReference type="AlphaFoldDB" id="A0AAP0FVM6"/>
<dbReference type="EMBL" id="JBBWWQ010000020">
    <property type="protein sequence ID" value="KAK8916966.1"/>
    <property type="molecule type" value="Genomic_DNA"/>
</dbReference>
<dbReference type="FunFam" id="3.30.930.10:FF:000016">
    <property type="entry name" value="Asparagine--tRNA ligase"/>
    <property type="match status" value="1"/>
</dbReference>
<dbReference type="InterPro" id="IPR045864">
    <property type="entry name" value="aa-tRNA-synth_II/BPL/LPL"/>
</dbReference>
<dbReference type="Gene3D" id="2.40.50.140">
    <property type="entry name" value="Nucleic acid-binding proteins"/>
    <property type="match status" value="1"/>
</dbReference>
<dbReference type="GO" id="GO:0005739">
    <property type="term" value="C:mitochondrion"/>
    <property type="evidence" value="ECO:0007669"/>
    <property type="project" value="TreeGrafter"/>
</dbReference>
<dbReference type="CDD" id="cd04318">
    <property type="entry name" value="EcAsnRS_like_N"/>
    <property type="match status" value="1"/>
</dbReference>
<dbReference type="Pfam" id="PF00152">
    <property type="entry name" value="tRNA-synt_2"/>
    <property type="match status" value="1"/>
</dbReference>
<dbReference type="InterPro" id="IPR002312">
    <property type="entry name" value="Asp/Asn-tRNA-synth_IIb"/>
</dbReference>
<evidence type="ECO:0000259" key="9">
    <source>
        <dbReference type="PROSITE" id="PS50862"/>
    </source>
</evidence>
<evidence type="ECO:0000256" key="1">
    <source>
        <dbReference type="ARBA" id="ARBA00008226"/>
    </source>
</evidence>
<keyword evidence="4" id="KW-0547">Nucleotide-binding</keyword>
<keyword evidence="6" id="KW-0648">Protein biosynthesis</keyword>
<evidence type="ECO:0000313" key="11">
    <source>
        <dbReference type="Proteomes" id="UP001418222"/>
    </source>
</evidence>
<comment type="similarity">
    <text evidence="1">Belongs to the class-II aminoacyl-tRNA synthetase family.</text>
</comment>
<sequence>MAVAGVFRAPASYPRHLPPISATHFLFHCTDTRNPKARDQSFTAPPSSPLRRFPIPISRSIRTTHFPLTPSSRTSVRRFFCSQTLSADTEFGMEVGEEVRKFKKRLRIVDLKGGPDEGLGRVGQSITIRGWVRTCRIQSSVTFIEVNDGSCLSNMQCVINSTSEGYNEVESGSVGIGASVLIEGTLVRSEGSKQKVELKVARLATIGTSDPSAYPIQKKRASREFLRTIAHLRPRTNTFSAVTRVRNALAYATHQFFQENGFVWISTPIITASDCEGAGEQFRVTTLIPSTGEGDNIPVDVVPTTRNGTIDWSQDFFGKPAFLTVSGQLNAEVYASALSDVYTFGPTFRAENSNTSRHLAEFWMIEPELAFSDLNDDMACATAYLQYVVKYVLENCKEDMEFFDTWIEKGIVNRLSDIVENDFIQLTYTDAIELLLKAERKFEFPVKWGTDLQSEHERYITEKSFGGRPVIIKNYPKDIKAFYMRLNDDEKTVAAMDVLVPRVGELIGGSQREERLEFLERRLDDLNLPKENYWWYLDIRRFGSVPHAGFGLGFERLVQFATGMENIRDVIPFPRSPGSAEF</sequence>
<evidence type="ECO:0000256" key="8">
    <source>
        <dbReference type="ARBA" id="ARBA00047844"/>
    </source>
</evidence>
<dbReference type="InterPro" id="IPR012340">
    <property type="entry name" value="NA-bd_OB-fold"/>
</dbReference>
<dbReference type="InterPro" id="IPR004365">
    <property type="entry name" value="NA-bd_OB_tRNA"/>
</dbReference>
<dbReference type="PANTHER" id="PTHR22594:SF34">
    <property type="entry name" value="ASPARAGINE--TRNA LIGASE, MITOCHONDRIAL-RELATED"/>
    <property type="match status" value="1"/>
</dbReference>
<comment type="catalytic activity">
    <reaction evidence="8">
        <text>tRNA(Asn) + L-asparagine + ATP = L-asparaginyl-tRNA(Asn) + AMP + diphosphate + H(+)</text>
        <dbReference type="Rhea" id="RHEA:11180"/>
        <dbReference type="Rhea" id="RHEA-COMP:9659"/>
        <dbReference type="Rhea" id="RHEA-COMP:9674"/>
        <dbReference type="ChEBI" id="CHEBI:15378"/>
        <dbReference type="ChEBI" id="CHEBI:30616"/>
        <dbReference type="ChEBI" id="CHEBI:33019"/>
        <dbReference type="ChEBI" id="CHEBI:58048"/>
        <dbReference type="ChEBI" id="CHEBI:78442"/>
        <dbReference type="ChEBI" id="CHEBI:78515"/>
        <dbReference type="ChEBI" id="CHEBI:456215"/>
        <dbReference type="EC" id="6.1.1.22"/>
    </reaction>
</comment>
<accession>A0AAP0FVM6</accession>
<evidence type="ECO:0000256" key="6">
    <source>
        <dbReference type="ARBA" id="ARBA00022917"/>
    </source>
</evidence>
<dbReference type="EC" id="6.1.1.22" evidence="2"/>
<comment type="caution">
    <text evidence="10">The sequence shown here is derived from an EMBL/GenBank/DDBJ whole genome shotgun (WGS) entry which is preliminary data.</text>
</comment>
<proteinExistence type="inferred from homology"/>
<evidence type="ECO:0000313" key="10">
    <source>
        <dbReference type="EMBL" id="KAK8916966.1"/>
    </source>
</evidence>
<feature type="domain" description="Aminoacyl-transfer RNA synthetases class-II family profile" evidence="9">
    <location>
        <begin position="244"/>
        <end position="572"/>
    </location>
</feature>
<dbReference type="GO" id="GO:0004816">
    <property type="term" value="F:asparagine-tRNA ligase activity"/>
    <property type="evidence" value="ECO:0007669"/>
    <property type="project" value="UniProtKB-EC"/>
</dbReference>
<dbReference type="HAMAP" id="MF_00534">
    <property type="entry name" value="Asn_tRNA_synth"/>
    <property type="match status" value="1"/>
</dbReference>
<protein>
    <recommendedName>
        <fullName evidence="2">asparagine--tRNA ligase</fullName>
        <ecNumber evidence="2">6.1.1.22</ecNumber>
    </recommendedName>
</protein>
<dbReference type="NCBIfam" id="NF003037">
    <property type="entry name" value="PRK03932.1"/>
    <property type="match status" value="1"/>
</dbReference>
<dbReference type="SUPFAM" id="SSF55681">
    <property type="entry name" value="Class II aaRS and biotin synthetases"/>
    <property type="match status" value="1"/>
</dbReference>
<evidence type="ECO:0000256" key="2">
    <source>
        <dbReference type="ARBA" id="ARBA00012816"/>
    </source>
</evidence>
<dbReference type="PRINTS" id="PR01042">
    <property type="entry name" value="TRNASYNTHASP"/>
</dbReference>
<dbReference type="InterPro" id="IPR004364">
    <property type="entry name" value="Aa-tRNA-synt_II"/>
</dbReference>
<dbReference type="SUPFAM" id="SSF50249">
    <property type="entry name" value="Nucleic acid-binding proteins"/>
    <property type="match status" value="1"/>
</dbReference>
<dbReference type="Proteomes" id="UP001418222">
    <property type="component" value="Unassembled WGS sequence"/>
</dbReference>
<evidence type="ECO:0000256" key="7">
    <source>
        <dbReference type="ARBA" id="ARBA00023146"/>
    </source>
</evidence>
<keyword evidence="11" id="KW-1185">Reference proteome</keyword>
<evidence type="ECO:0000256" key="3">
    <source>
        <dbReference type="ARBA" id="ARBA00022598"/>
    </source>
</evidence>
<keyword evidence="3" id="KW-0436">Ligase</keyword>
<evidence type="ECO:0000256" key="5">
    <source>
        <dbReference type="ARBA" id="ARBA00022840"/>
    </source>
</evidence>
<keyword evidence="5" id="KW-0067">ATP-binding</keyword>
<dbReference type="GO" id="GO:0005524">
    <property type="term" value="F:ATP binding"/>
    <property type="evidence" value="ECO:0007669"/>
    <property type="project" value="UniProtKB-KW"/>
</dbReference>
<dbReference type="NCBIfam" id="TIGR00457">
    <property type="entry name" value="asnS"/>
    <property type="match status" value="1"/>
</dbReference>
<dbReference type="CDD" id="cd00776">
    <property type="entry name" value="AsxRS_core"/>
    <property type="match status" value="1"/>
</dbReference>
<name>A0AAP0FVM6_9ASPA</name>
<keyword evidence="7" id="KW-0030">Aminoacyl-tRNA synthetase</keyword>
<dbReference type="Gene3D" id="3.30.930.10">
    <property type="entry name" value="Bira Bifunctional Protein, Domain 2"/>
    <property type="match status" value="1"/>
</dbReference>
<dbReference type="PANTHER" id="PTHR22594">
    <property type="entry name" value="ASPARTYL/LYSYL-TRNA SYNTHETASE"/>
    <property type="match status" value="1"/>
</dbReference>
<dbReference type="Pfam" id="PF01336">
    <property type="entry name" value="tRNA_anti-codon"/>
    <property type="match status" value="1"/>
</dbReference>
<organism evidence="10 11">
    <name type="scientific">Platanthera zijinensis</name>
    <dbReference type="NCBI Taxonomy" id="2320716"/>
    <lineage>
        <taxon>Eukaryota</taxon>
        <taxon>Viridiplantae</taxon>
        <taxon>Streptophyta</taxon>
        <taxon>Embryophyta</taxon>
        <taxon>Tracheophyta</taxon>
        <taxon>Spermatophyta</taxon>
        <taxon>Magnoliopsida</taxon>
        <taxon>Liliopsida</taxon>
        <taxon>Asparagales</taxon>
        <taxon>Orchidaceae</taxon>
        <taxon>Orchidoideae</taxon>
        <taxon>Orchideae</taxon>
        <taxon>Orchidinae</taxon>
        <taxon>Platanthera</taxon>
    </lineage>
</organism>
<dbReference type="InterPro" id="IPR006195">
    <property type="entry name" value="aa-tRNA-synth_II"/>
</dbReference>
<dbReference type="PROSITE" id="PS50862">
    <property type="entry name" value="AA_TRNA_LIGASE_II"/>
    <property type="match status" value="1"/>
</dbReference>
<reference evidence="10 11" key="1">
    <citation type="journal article" date="2022" name="Nat. Plants">
        <title>Genomes of leafy and leafless Platanthera orchids illuminate the evolution of mycoheterotrophy.</title>
        <authorList>
            <person name="Li M.H."/>
            <person name="Liu K.W."/>
            <person name="Li Z."/>
            <person name="Lu H.C."/>
            <person name="Ye Q.L."/>
            <person name="Zhang D."/>
            <person name="Wang J.Y."/>
            <person name="Li Y.F."/>
            <person name="Zhong Z.M."/>
            <person name="Liu X."/>
            <person name="Yu X."/>
            <person name="Liu D.K."/>
            <person name="Tu X.D."/>
            <person name="Liu B."/>
            <person name="Hao Y."/>
            <person name="Liao X.Y."/>
            <person name="Jiang Y.T."/>
            <person name="Sun W.H."/>
            <person name="Chen J."/>
            <person name="Chen Y.Q."/>
            <person name="Ai Y."/>
            <person name="Zhai J.W."/>
            <person name="Wu S.S."/>
            <person name="Zhou Z."/>
            <person name="Hsiao Y.Y."/>
            <person name="Wu W.L."/>
            <person name="Chen Y.Y."/>
            <person name="Lin Y.F."/>
            <person name="Hsu J.L."/>
            <person name="Li C.Y."/>
            <person name="Wang Z.W."/>
            <person name="Zhao X."/>
            <person name="Zhong W.Y."/>
            <person name="Ma X.K."/>
            <person name="Ma L."/>
            <person name="Huang J."/>
            <person name="Chen G.Z."/>
            <person name="Huang M.Z."/>
            <person name="Huang L."/>
            <person name="Peng D.H."/>
            <person name="Luo Y.B."/>
            <person name="Zou S.Q."/>
            <person name="Chen S.P."/>
            <person name="Lan S."/>
            <person name="Tsai W.C."/>
            <person name="Van de Peer Y."/>
            <person name="Liu Z.J."/>
        </authorList>
    </citation>
    <scope>NUCLEOTIDE SEQUENCE [LARGE SCALE GENOMIC DNA]</scope>
    <source>
        <strain evidence="10">Lor287</strain>
    </source>
</reference>
<gene>
    <name evidence="10" type="ORF">KSP39_PZI022927</name>
</gene>
<dbReference type="InterPro" id="IPR004522">
    <property type="entry name" value="Asn-tRNA-ligase"/>
</dbReference>
<dbReference type="GO" id="GO:0006421">
    <property type="term" value="P:asparaginyl-tRNA aminoacylation"/>
    <property type="evidence" value="ECO:0007669"/>
    <property type="project" value="InterPro"/>
</dbReference>